<protein>
    <submittedName>
        <fullName evidence="7">4Fe-4S dicluster domain-containing protein</fullName>
    </submittedName>
</protein>
<accession>A0A1M7TUZ6</accession>
<dbReference type="RefSeq" id="WP_072748139.1">
    <property type="nucleotide sequence ID" value="NZ_FOHL01000001.1"/>
</dbReference>
<dbReference type="STRING" id="1189325.SAMN04488119_101487"/>
<dbReference type="OrthoDB" id="9800445at2"/>
<dbReference type="Pfam" id="PF13187">
    <property type="entry name" value="Fer4_9"/>
    <property type="match status" value="1"/>
</dbReference>
<keyword evidence="2" id="KW-0479">Metal-binding</keyword>
<dbReference type="GO" id="GO:0046872">
    <property type="term" value="F:metal ion binding"/>
    <property type="evidence" value="ECO:0007669"/>
    <property type="project" value="UniProtKB-KW"/>
</dbReference>
<dbReference type="PANTHER" id="PTHR43687:SF4">
    <property type="entry name" value="BLR5484 PROTEIN"/>
    <property type="match status" value="1"/>
</dbReference>
<name>A0A1M7TUZ6_9RHOB</name>
<dbReference type="PROSITE" id="PS51379">
    <property type="entry name" value="4FE4S_FER_2"/>
    <property type="match status" value="3"/>
</dbReference>
<dbReference type="AlphaFoldDB" id="A0A1M7TUZ6"/>
<evidence type="ECO:0000256" key="1">
    <source>
        <dbReference type="ARBA" id="ARBA00022485"/>
    </source>
</evidence>
<keyword evidence="4" id="KW-0411">Iron-sulfur</keyword>
<dbReference type="InterPro" id="IPR017896">
    <property type="entry name" value="4Fe4S_Fe-S-bd"/>
</dbReference>
<organism evidence="7 8">
    <name type="scientific">Oceanicella actignis</name>
    <dbReference type="NCBI Taxonomy" id="1189325"/>
    <lineage>
        <taxon>Bacteria</taxon>
        <taxon>Pseudomonadati</taxon>
        <taxon>Pseudomonadota</taxon>
        <taxon>Alphaproteobacteria</taxon>
        <taxon>Rhodobacterales</taxon>
        <taxon>Paracoccaceae</taxon>
        <taxon>Oceanicella</taxon>
    </lineage>
</organism>
<dbReference type="PROSITE" id="PS00198">
    <property type="entry name" value="4FE4S_FER_1"/>
    <property type="match status" value="3"/>
</dbReference>
<dbReference type="Pfam" id="PF12838">
    <property type="entry name" value="Fer4_7"/>
    <property type="match status" value="1"/>
</dbReference>
<dbReference type="InterPro" id="IPR050572">
    <property type="entry name" value="Fe-S_Ferredoxin"/>
</dbReference>
<dbReference type="InterPro" id="IPR017900">
    <property type="entry name" value="4Fe4S_Fe_S_CS"/>
</dbReference>
<keyword evidence="1" id="KW-0004">4Fe-4S</keyword>
<dbReference type="SUPFAM" id="SSF54862">
    <property type="entry name" value="4Fe-4S ferredoxins"/>
    <property type="match status" value="1"/>
</dbReference>
<evidence type="ECO:0000259" key="6">
    <source>
        <dbReference type="PROSITE" id="PS51379"/>
    </source>
</evidence>
<sequence>MPQFDALLVCDCAGSMRLNPDALADAAGVPRERTRACSRLCTAELDAAREALGSGATLIACGQMAGLFHDLAAELGAEERLTCVDIRDRAGWTDAGDPTPKQAALLAEAALDAPPMPAMDVRSDGVCLVLAGARPEPALEAARLLAPSLSVTVIAEAAPDLAAPPEGFELALGRLRAARGALGGFEVTIDGFAPLDPAGRGAPRFGQPRDGARSGCDVIVDLRGGAPAFPAPDKRDGYVRVDPAEPGAAARAALEAGQLRGEFEKTLHIRFDPMLCAYSRARKPGCSRCLEVCPTGAIQPAGDAVSIDPMVCAGCGACAAVCPSGAASYDAPPVAHLFARLRTLASAWRAAAGPGGGAPRVLFHDAWGAEMIALSARFGRGLPADVIPVEVPEVEGVGHAELMAALGSGFAQALILAGPRTERAALAPQLALTRALLRGARSDEERAGLIEPADPDALEAALRAPAPPPHGAAPIMALGGRREVARLAVAALAGDPPPEPFALPAGAPYGAVEVNADACTLCLACVSLCPVGALGDNPDRPQLRFQEAACLQCGICAATCPESAITLVPRFDPRPQALSARVLHEEEPFECVECGKPFGVRSTIERIAARLEGKHWLYANPEAGRMIRMCDDCRVRAQFHARDNPFALGAPRRPRTTDDYLSADDED</sequence>
<feature type="domain" description="4Fe-4S ferredoxin-type" evidence="6">
    <location>
        <begin position="303"/>
        <end position="332"/>
    </location>
</feature>
<evidence type="ECO:0000256" key="5">
    <source>
        <dbReference type="SAM" id="MobiDB-lite"/>
    </source>
</evidence>
<evidence type="ECO:0000313" key="8">
    <source>
        <dbReference type="Proteomes" id="UP000184066"/>
    </source>
</evidence>
<keyword evidence="3" id="KW-0408">Iron</keyword>
<dbReference type="PANTHER" id="PTHR43687">
    <property type="entry name" value="ADENYLYLSULFATE REDUCTASE, BETA SUBUNIT"/>
    <property type="match status" value="1"/>
</dbReference>
<evidence type="ECO:0000313" key="7">
    <source>
        <dbReference type="EMBL" id="SHN74530.1"/>
    </source>
</evidence>
<proteinExistence type="predicted"/>
<gene>
    <name evidence="7" type="ORF">SAMN05216200_11067</name>
</gene>
<keyword evidence="8" id="KW-1185">Reference proteome</keyword>
<dbReference type="EMBL" id="FRDL01000010">
    <property type="protein sequence ID" value="SHN74530.1"/>
    <property type="molecule type" value="Genomic_DNA"/>
</dbReference>
<dbReference type="Gene3D" id="3.30.70.20">
    <property type="match status" value="2"/>
</dbReference>
<evidence type="ECO:0000256" key="2">
    <source>
        <dbReference type="ARBA" id="ARBA00022723"/>
    </source>
</evidence>
<feature type="domain" description="4Fe-4S ferredoxin-type" evidence="6">
    <location>
        <begin position="510"/>
        <end position="539"/>
    </location>
</feature>
<evidence type="ECO:0000256" key="3">
    <source>
        <dbReference type="ARBA" id="ARBA00023004"/>
    </source>
</evidence>
<dbReference type="Proteomes" id="UP000184066">
    <property type="component" value="Unassembled WGS sequence"/>
</dbReference>
<dbReference type="GO" id="GO:0051539">
    <property type="term" value="F:4 iron, 4 sulfur cluster binding"/>
    <property type="evidence" value="ECO:0007669"/>
    <property type="project" value="UniProtKB-KW"/>
</dbReference>
<reference evidence="7 8" key="1">
    <citation type="submission" date="2016-12" db="EMBL/GenBank/DDBJ databases">
        <authorList>
            <person name="Song W.-J."/>
            <person name="Kurnit D.M."/>
        </authorList>
    </citation>
    <scope>NUCLEOTIDE SEQUENCE [LARGE SCALE GENOMIC DNA]</scope>
    <source>
        <strain evidence="7 8">CGMCC 1.10808</strain>
    </source>
</reference>
<feature type="region of interest" description="Disordered" evidence="5">
    <location>
        <begin position="646"/>
        <end position="667"/>
    </location>
</feature>
<feature type="domain" description="4Fe-4S ferredoxin-type" evidence="6">
    <location>
        <begin position="541"/>
        <end position="570"/>
    </location>
</feature>
<evidence type="ECO:0000256" key="4">
    <source>
        <dbReference type="ARBA" id="ARBA00023014"/>
    </source>
</evidence>